<evidence type="ECO:0000256" key="1">
    <source>
        <dbReference type="SAM" id="SignalP"/>
    </source>
</evidence>
<proteinExistence type="predicted"/>
<organism evidence="2 3">
    <name type="scientific">Mycena albidolilacea</name>
    <dbReference type="NCBI Taxonomy" id="1033008"/>
    <lineage>
        <taxon>Eukaryota</taxon>
        <taxon>Fungi</taxon>
        <taxon>Dikarya</taxon>
        <taxon>Basidiomycota</taxon>
        <taxon>Agaricomycotina</taxon>
        <taxon>Agaricomycetes</taxon>
        <taxon>Agaricomycetidae</taxon>
        <taxon>Agaricales</taxon>
        <taxon>Marasmiineae</taxon>
        <taxon>Mycenaceae</taxon>
        <taxon>Mycena</taxon>
    </lineage>
</organism>
<name>A0AAD7EZL7_9AGAR</name>
<sequence length="669" mass="75286">MVKSTQCMVNVVLCTCLALMRVVFIEYPDCKFWNKFNKRLAKVRADAGGDPKKLAKFTPCGATLAVYSHTTSAFLLVCKDWLRVATPLLYNVVIIRSKAQAQALEAALKSNKDLGAFIKKLRVEGGYGLPMKTILKASPNITDLFLSLAIWSSDGVSGLCQSLHLIDPVRLILYDSDLEPRDNKQNLQLVGKVVACIQFWKRLKTIDIPYSCAWADMNSRCSSICAALKTSPSVEEVVIHVSSFVMTEFITEFRQSRSIKKVKLKLETPMSHAWSATLREEIDADINLKDFVQVSTSDFDCPAEIARAPDPSFVPMESASQEIQDKIWERVLYFALDMEELGRYMESDVHTIMPNHPELRNQLQLGSATNAMRVSKQFNRLSTPFVYEHVDLLNVGDLSRFSASLMRDRTIAKRVKSFSVAAPALLLTLPDFVSLDSVDEWFRQQSPQELLLPVLRLLDGLVVFTVGLYDATQYPPRPQFDPGTMIVTWAVLQTLAEVAGATLRRLLSALRRIYFHANVTPNAKHFFERHGGKLTEILIVAGDPGEVSVLDACPTLPRVICRSVETESTNTLPPIKLLSPSQPHLHLAKLVLDINLDSRKEEKTMGKFFDSLDTTLFPVLREIQAFDLSWPTTEREIAKCPWVQWAEQLLSCNIKLTDQNGKHWTCMIT</sequence>
<gene>
    <name evidence="2" type="ORF">DFH08DRAFT_953921</name>
</gene>
<protein>
    <submittedName>
        <fullName evidence="2">Uncharacterized protein</fullName>
    </submittedName>
</protein>
<evidence type="ECO:0000313" key="3">
    <source>
        <dbReference type="Proteomes" id="UP001218218"/>
    </source>
</evidence>
<dbReference type="Proteomes" id="UP001218218">
    <property type="component" value="Unassembled WGS sequence"/>
</dbReference>
<keyword evidence="3" id="KW-1185">Reference proteome</keyword>
<dbReference type="EMBL" id="JARIHO010000008">
    <property type="protein sequence ID" value="KAJ7356583.1"/>
    <property type="molecule type" value="Genomic_DNA"/>
</dbReference>
<reference evidence="2" key="1">
    <citation type="submission" date="2023-03" db="EMBL/GenBank/DDBJ databases">
        <title>Massive genome expansion in bonnet fungi (Mycena s.s.) driven by repeated elements and novel gene families across ecological guilds.</title>
        <authorList>
            <consortium name="Lawrence Berkeley National Laboratory"/>
            <person name="Harder C.B."/>
            <person name="Miyauchi S."/>
            <person name="Viragh M."/>
            <person name="Kuo A."/>
            <person name="Thoen E."/>
            <person name="Andreopoulos B."/>
            <person name="Lu D."/>
            <person name="Skrede I."/>
            <person name="Drula E."/>
            <person name="Henrissat B."/>
            <person name="Morin E."/>
            <person name="Kohler A."/>
            <person name="Barry K."/>
            <person name="LaButti K."/>
            <person name="Morin E."/>
            <person name="Salamov A."/>
            <person name="Lipzen A."/>
            <person name="Mereny Z."/>
            <person name="Hegedus B."/>
            <person name="Baldrian P."/>
            <person name="Stursova M."/>
            <person name="Weitz H."/>
            <person name="Taylor A."/>
            <person name="Grigoriev I.V."/>
            <person name="Nagy L.G."/>
            <person name="Martin F."/>
            <person name="Kauserud H."/>
        </authorList>
    </citation>
    <scope>NUCLEOTIDE SEQUENCE</scope>
    <source>
        <strain evidence="2">CBHHK002</strain>
    </source>
</reference>
<feature type="chain" id="PRO_5042119344" evidence="1">
    <location>
        <begin position="26"/>
        <end position="669"/>
    </location>
</feature>
<keyword evidence="1" id="KW-0732">Signal</keyword>
<comment type="caution">
    <text evidence="2">The sequence shown here is derived from an EMBL/GenBank/DDBJ whole genome shotgun (WGS) entry which is preliminary data.</text>
</comment>
<dbReference type="AlphaFoldDB" id="A0AAD7EZL7"/>
<evidence type="ECO:0000313" key="2">
    <source>
        <dbReference type="EMBL" id="KAJ7356583.1"/>
    </source>
</evidence>
<accession>A0AAD7EZL7</accession>
<feature type="signal peptide" evidence="1">
    <location>
        <begin position="1"/>
        <end position="25"/>
    </location>
</feature>